<protein>
    <submittedName>
        <fullName evidence="1">Uncharacterized protein</fullName>
    </submittedName>
</protein>
<sequence>MKKLHHLCPTQESSVTHALETYGLALLVRMVLNVRGVGITPGTLGLSMITLLCAHGVTAPLICSHNLLPLLSVEDEKLRSP</sequence>
<name>A0A0A9DXZ4_ARUDO</name>
<reference evidence="1" key="2">
    <citation type="journal article" date="2015" name="Data Brief">
        <title>Shoot transcriptome of the giant reed, Arundo donax.</title>
        <authorList>
            <person name="Barrero R.A."/>
            <person name="Guerrero F.D."/>
            <person name="Moolhuijzen P."/>
            <person name="Goolsby J.A."/>
            <person name="Tidwell J."/>
            <person name="Bellgard S.E."/>
            <person name="Bellgard M.I."/>
        </authorList>
    </citation>
    <scope>NUCLEOTIDE SEQUENCE</scope>
    <source>
        <tissue evidence="1">Shoot tissue taken approximately 20 cm above the soil surface</tissue>
    </source>
</reference>
<evidence type="ECO:0000313" key="1">
    <source>
        <dbReference type="EMBL" id="JAD90555.1"/>
    </source>
</evidence>
<proteinExistence type="predicted"/>
<reference evidence="1" key="1">
    <citation type="submission" date="2014-09" db="EMBL/GenBank/DDBJ databases">
        <authorList>
            <person name="Magalhaes I.L.F."/>
            <person name="Oliveira U."/>
            <person name="Santos F.R."/>
            <person name="Vidigal T.H.D.A."/>
            <person name="Brescovit A.D."/>
            <person name="Santos A.J."/>
        </authorList>
    </citation>
    <scope>NUCLEOTIDE SEQUENCE</scope>
    <source>
        <tissue evidence="1">Shoot tissue taken approximately 20 cm above the soil surface</tissue>
    </source>
</reference>
<accession>A0A0A9DXZ4</accession>
<dbReference type="AlphaFoldDB" id="A0A0A9DXZ4"/>
<dbReference type="EMBL" id="GBRH01207340">
    <property type="protein sequence ID" value="JAD90555.1"/>
    <property type="molecule type" value="Transcribed_RNA"/>
</dbReference>
<organism evidence="1">
    <name type="scientific">Arundo donax</name>
    <name type="common">Giant reed</name>
    <name type="synonym">Donax arundinaceus</name>
    <dbReference type="NCBI Taxonomy" id="35708"/>
    <lineage>
        <taxon>Eukaryota</taxon>
        <taxon>Viridiplantae</taxon>
        <taxon>Streptophyta</taxon>
        <taxon>Embryophyta</taxon>
        <taxon>Tracheophyta</taxon>
        <taxon>Spermatophyta</taxon>
        <taxon>Magnoliopsida</taxon>
        <taxon>Liliopsida</taxon>
        <taxon>Poales</taxon>
        <taxon>Poaceae</taxon>
        <taxon>PACMAD clade</taxon>
        <taxon>Arundinoideae</taxon>
        <taxon>Arundineae</taxon>
        <taxon>Arundo</taxon>
    </lineage>
</organism>